<feature type="signal peptide" evidence="4">
    <location>
        <begin position="1"/>
        <end position="22"/>
    </location>
</feature>
<comment type="caution">
    <text evidence="5">The sequence shown here is derived from an EMBL/GenBank/DDBJ whole genome shotgun (WGS) entry which is preliminary data.</text>
</comment>
<dbReference type="InterPro" id="IPR038404">
    <property type="entry name" value="TRAP_DctP_sf"/>
</dbReference>
<gene>
    <name evidence="5" type="primary">dctP</name>
    <name evidence="5" type="ORF">ACFOES_13085</name>
</gene>
<dbReference type="Proteomes" id="UP001595443">
    <property type="component" value="Unassembled WGS sequence"/>
</dbReference>
<protein>
    <submittedName>
        <fullName evidence="5">TRAP transporter substrate-binding protein DctP</fullName>
    </submittedName>
</protein>
<dbReference type="EMBL" id="JBHRSK010000008">
    <property type="protein sequence ID" value="MFC2969035.1"/>
    <property type="molecule type" value="Genomic_DNA"/>
</dbReference>
<dbReference type="Pfam" id="PF03480">
    <property type="entry name" value="DctP"/>
    <property type="match status" value="1"/>
</dbReference>
<dbReference type="InterPro" id="IPR018389">
    <property type="entry name" value="DctP_fam"/>
</dbReference>
<evidence type="ECO:0000256" key="2">
    <source>
        <dbReference type="ARBA" id="ARBA00022729"/>
    </source>
</evidence>
<feature type="chain" id="PRO_5047341724" evidence="4">
    <location>
        <begin position="23"/>
        <end position="330"/>
    </location>
</feature>
<evidence type="ECO:0000256" key="4">
    <source>
        <dbReference type="SAM" id="SignalP"/>
    </source>
</evidence>
<dbReference type="Gene3D" id="3.40.190.170">
    <property type="entry name" value="Bacterial extracellular solute-binding protein, family 7"/>
    <property type="match status" value="1"/>
</dbReference>
<keyword evidence="6" id="KW-1185">Reference proteome</keyword>
<accession>A0ABV7AIJ0</accession>
<dbReference type="CDD" id="cd13603">
    <property type="entry name" value="PBP2_TRAP_Siap_TeaA_like"/>
    <property type="match status" value="1"/>
</dbReference>
<sequence>MKKLALAAFAALCLGTASMSSAKELRLGMSAPEATPWGAAAKAMAAKVAELSGGELTISLYFNNELGDGQTMARQIARGRLDMGVLSNVEASLVLPEYGLLNAPYLFTSEKQADCVIDNHVGATFDAAFRKAGAVYLAPIEVGDMMIMAKSPFRLPSDIAREKIRTSPAPTDTYYVQATGAEAVPLSVPETMPALKTGAVVAITTPIIMGVAGGYWAEAPDFIMTDHSHQIGALLLSRTTWDRLDESQRNALTEGAKAMSGLRQGVRAAEKALLAKATAGGAHVIELTPEEKAAWMAVAPAAQAKIVASIGGDAGEVWAKLQAASAACAN</sequence>
<organism evidence="5 6">
    <name type="scientific">Acidimangrovimonas pyrenivorans</name>
    <dbReference type="NCBI Taxonomy" id="2030798"/>
    <lineage>
        <taxon>Bacteria</taxon>
        <taxon>Pseudomonadati</taxon>
        <taxon>Pseudomonadota</taxon>
        <taxon>Alphaproteobacteria</taxon>
        <taxon>Rhodobacterales</taxon>
        <taxon>Paracoccaceae</taxon>
        <taxon>Acidimangrovimonas</taxon>
    </lineage>
</organism>
<dbReference type="NCBIfam" id="NF037995">
    <property type="entry name" value="TRAP_S1"/>
    <property type="match status" value="1"/>
</dbReference>
<reference evidence="6" key="1">
    <citation type="journal article" date="2019" name="Int. J. Syst. Evol. Microbiol.">
        <title>The Global Catalogue of Microorganisms (GCM) 10K type strain sequencing project: providing services to taxonomists for standard genome sequencing and annotation.</title>
        <authorList>
            <consortium name="The Broad Institute Genomics Platform"/>
            <consortium name="The Broad Institute Genome Sequencing Center for Infectious Disease"/>
            <person name="Wu L."/>
            <person name="Ma J."/>
        </authorList>
    </citation>
    <scope>NUCLEOTIDE SEQUENCE [LARGE SCALE GENOMIC DNA]</scope>
    <source>
        <strain evidence="6">KCTC 62192</strain>
    </source>
</reference>
<evidence type="ECO:0000313" key="6">
    <source>
        <dbReference type="Proteomes" id="UP001595443"/>
    </source>
</evidence>
<keyword evidence="3" id="KW-0574">Periplasm</keyword>
<evidence type="ECO:0000256" key="3">
    <source>
        <dbReference type="ARBA" id="ARBA00022764"/>
    </source>
</evidence>
<proteinExistence type="predicted"/>
<evidence type="ECO:0000313" key="5">
    <source>
        <dbReference type="EMBL" id="MFC2969035.1"/>
    </source>
</evidence>
<evidence type="ECO:0000256" key="1">
    <source>
        <dbReference type="ARBA" id="ARBA00004418"/>
    </source>
</evidence>
<dbReference type="RefSeq" id="WP_377833739.1">
    <property type="nucleotide sequence ID" value="NZ_JBHRSK010000008.1"/>
</dbReference>
<comment type="subcellular location">
    <subcellularLocation>
        <location evidence="1">Periplasm</location>
    </subcellularLocation>
</comment>
<dbReference type="PANTHER" id="PTHR33376">
    <property type="match status" value="1"/>
</dbReference>
<dbReference type="PANTHER" id="PTHR33376:SF4">
    <property type="entry name" value="SIALIC ACID-BINDING PERIPLASMIC PROTEIN SIAP"/>
    <property type="match status" value="1"/>
</dbReference>
<name>A0ABV7AIJ0_9RHOB</name>
<keyword evidence="2 4" id="KW-0732">Signal</keyword>